<dbReference type="InterPro" id="IPR053134">
    <property type="entry name" value="RNA-dir_DNA_polymerase"/>
</dbReference>
<proteinExistence type="predicted"/>
<dbReference type="InterPro" id="IPR043502">
    <property type="entry name" value="DNA/RNA_pol_sf"/>
</dbReference>
<dbReference type="InterPro" id="IPR043128">
    <property type="entry name" value="Rev_trsase/Diguanyl_cyclase"/>
</dbReference>
<dbReference type="InterPro" id="IPR000477">
    <property type="entry name" value="RT_dom"/>
</dbReference>
<dbReference type="PANTHER" id="PTHR24559:SF431">
    <property type="entry name" value="RNA-DIRECTED DNA POLYMERASE HOMOLOG"/>
    <property type="match status" value="1"/>
</dbReference>
<dbReference type="Gene3D" id="3.30.70.270">
    <property type="match status" value="1"/>
</dbReference>
<gene>
    <name evidence="2" type="ORF">VITISV_004479</name>
</gene>
<dbReference type="AlphaFoldDB" id="A5C0A3"/>
<dbReference type="Pfam" id="PF17919">
    <property type="entry name" value="RT_RNaseH_2"/>
    <property type="match status" value="1"/>
</dbReference>
<reference evidence="2" key="1">
    <citation type="journal article" date="2007" name="PLoS ONE">
        <title>The first genome sequence of an elite grapevine cultivar (Pinot noir Vitis vinifera L.): coping with a highly heterozygous genome.</title>
        <authorList>
            <person name="Velasco R."/>
            <person name="Zharkikh A."/>
            <person name="Troggio M."/>
            <person name="Cartwright D.A."/>
            <person name="Cestaro A."/>
            <person name="Pruss D."/>
            <person name="Pindo M."/>
            <person name="FitzGerald L.M."/>
            <person name="Vezzulli S."/>
            <person name="Reid J."/>
            <person name="Malacarne G."/>
            <person name="Iliev D."/>
            <person name="Coppola G."/>
            <person name="Wardell B."/>
            <person name="Micheletti D."/>
            <person name="Macalma T."/>
            <person name="Facci M."/>
            <person name="Mitchell J.T."/>
            <person name="Perazzolli M."/>
            <person name="Eldredge G."/>
            <person name="Gatto P."/>
            <person name="Oyzerski R."/>
            <person name="Moretto M."/>
            <person name="Gutin N."/>
            <person name="Stefanini M."/>
            <person name="Chen Y."/>
            <person name="Segala C."/>
            <person name="Davenport C."/>
            <person name="Dematte L."/>
            <person name="Mraz A."/>
            <person name="Battilana J."/>
            <person name="Stormo K."/>
            <person name="Costa F."/>
            <person name="Tao Q."/>
            <person name="Si-Ammour A."/>
            <person name="Harkins T."/>
            <person name="Lackey A."/>
            <person name="Perbost C."/>
            <person name="Taillon B."/>
            <person name="Stella A."/>
            <person name="Solovyev V."/>
            <person name="Fawcett J.A."/>
            <person name="Sterck L."/>
            <person name="Vandepoele K."/>
            <person name="Grando S.M."/>
            <person name="Toppo S."/>
            <person name="Moser C."/>
            <person name="Lanchbury J."/>
            <person name="Bogden R."/>
            <person name="Skolnick M."/>
            <person name="Sgaramella V."/>
            <person name="Bhatnagar S.K."/>
            <person name="Fontana P."/>
            <person name="Gutin A."/>
            <person name="Van de Peer Y."/>
            <person name="Salamini F."/>
            <person name="Viola R."/>
        </authorList>
    </citation>
    <scope>NUCLEOTIDE SEQUENCE</scope>
</reference>
<dbReference type="Gene3D" id="3.10.10.10">
    <property type="entry name" value="HIV Type 1 Reverse Transcriptase, subunit A, domain 1"/>
    <property type="match status" value="1"/>
</dbReference>
<dbReference type="EMBL" id="AM477548">
    <property type="protein sequence ID" value="CAN72900.1"/>
    <property type="molecule type" value="Genomic_DNA"/>
</dbReference>
<sequence>MLSFINAFSGYHQIPMFQPDEEKTSFVTPHGICCYKVMSFGLKNAGATYQRLMTKIFRPLIGQTLEVYTDDIVVKNKTKSEHTRYLEETFRLMKTYNMKLNPAKYAFGVNAGKLLGFMITQRGIEVNPGHHGNIPPSSKKELQHLMGRLAGPFFLTLKGASSTRWISDYELAFEEIKRYLTQPPILSSPQLGEQLYMYLAVSNYAVSVVLFRCINDKEQRLVYYISKIMVDAKTWYSKMEQTVLALRSVA</sequence>
<dbReference type="SUPFAM" id="SSF56672">
    <property type="entry name" value="DNA/RNA polymerases"/>
    <property type="match status" value="1"/>
</dbReference>
<dbReference type="Pfam" id="PF00078">
    <property type="entry name" value="RVT_1"/>
    <property type="match status" value="1"/>
</dbReference>
<evidence type="ECO:0000259" key="1">
    <source>
        <dbReference type="PROSITE" id="PS50878"/>
    </source>
</evidence>
<organism evidence="2">
    <name type="scientific">Vitis vinifera</name>
    <name type="common">Grape</name>
    <dbReference type="NCBI Taxonomy" id="29760"/>
    <lineage>
        <taxon>Eukaryota</taxon>
        <taxon>Viridiplantae</taxon>
        <taxon>Streptophyta</taxon>
        <taxon>Embryophyta</taxon>
        <taxon>Tracheophyta</taxon>
        <taxon>Spermatophyta</taxon>
        <taxon>Magnoliopsida</taxon>
        <taxon>eudicotyledons</taxon>
        <taxon>Gunneridae</taxon>
        <taxon>Pentapetalae</taxon>
        <taxon>rosids</taxon>
        <taxon>Vitales</taxon>
        <taxon>Vitaceae</taxon>
        <taxon>Viteae</taxon>
        <taxon>Vitis</taxon>
    </lineage>
</organism>
<accession>A5C0A3</accession>
<feature type="domain" description="Reverse transcriptase" evidence="1">
    <location>
        <begin position="1"/>
        <end position="119"/>
    </location>
</feature>
<dbReference type="PANTHER" id="PTHR24559">
    <property type="entry name" value="TRANSPOSON TY3-I GAG-POL POLYPROTEIN"/>
    <property type="match status" value="1"/>
</dbReference>
<evidence type="ECO:0000313" key="2">
    <source>
        <dbReference type="EMBL" id="CAN72900.1"/>
    </source>
</evidence>
<protein>
    <recommendedName>
        <fullName evidence="1">Reverse transcriptase domain-containing protein</fullName>
    </recommendedName>
</protein>
<dbReference type="PROSITE" id="PS50878">
    <property type="entry name" value="RT_POL"/>
    <property type="match status" value="1"/>
</dbReference>
<name>A5C0A3_VITVI</name>
<dbReference type="CDD" id="cd01647">
    <property type="entry name" value="RT_LTR"/>
    <property type="match status" value="1"/>
</dbReference>
<dbReference type="InterPro" id="IPR041577">
    <property type="entry name" value="RT_RNaseH_2"/>
</dbReference>